<protein>
    <submittedName>
        <fullName evidence="1">Uncharacterized protein</fullName>
    </submittedName>
</protein>
<dbReference type="Proteomes" id="UP000499080">
    <property type="component" value="Unassembled WGS sequence"/>
</dbReference>
<dbReference type="EMBL" id="BGPR01060749">
    <property type="protein sequence ID" value="GBO36539.1"/>
    <property type="molecule type" value="Genomic_DNA"/>
</dbReference>
<evidence type="ECO:0000313" key="2">
    <source>
        <dbReference type="Proteomes" id="UP000499080"/>
    </source>
</evidence>
<gene>
    <name evidence="1" type="ORF">AVEN_93018_1</name>
</gene>
<keyword evidence="2" id="KW-1185">Reference proteome</keyword>
<organism evidence="1 2">
    <name type="scientific">Araneus ventricosus</name>
    <name type="common">Orbweaver spider</name>
    <name type="synonym">Epeira ventricosa</name>
    <dbReference type="NCBI Taxonomy" id="182803"/>
    <lineage>
        <taxon>Eukaryota</taxon>
        <taxon>Metazoa</taxon>
        <taxon>Ecdysozoa</taxon>
        <taxon>Arthropoda</taxon>
        <taxon>Chelicerata</taxon>
        <taxon>Arachnida</taxon>
        <taxon>Araneae</taxon>
        <taxon>Araneomorphae</taxon>
        <taxon>Entelegynae</taxon>
        <taxon>Araneoidea</taxon>
        <taxon>Araneidae</taxon>
        <taxon>Araneus</taxon>
    </lineage>
</organism>
<comment type="caution">
    <text evidence="1">The sequence shown here is derived from an EMBL/GenBank/DDBJ whole genome shotgun (WGS) entry which is preliminary data.</text>
</comment>
<sequence>MKGRVNEKGIAIFTGASVDLAPSKVVGPNSFTGEFVCVKSPLSNDLACLPFANIRLELPEMGVVNTKAAVLEKSVNMDHYLMENQTQLIIDQKEIEPQQINAVVTRSKTAKLQEERRETKTRRGKEEISAEIATIDAYELPEADAENPVGVWIGQIHSKHSLKQPPLEIYEASCQVKAPLGYIKVSREVFKDT</sequence>
<name>A0A4Y2WH79_ARAVE</name>
<proteinExistence type="predicted"/>
<accession>A0A4Y2WH79</accession>
<reference evidence="1 2" key="1">
    <citation type="journal article" date="2019" name="Sci. Rep.">
        <title>Orb-weaving spider Araneus ventricosus genome elucidates the spidroin gene catalogue.</title>
        <authorList>
            <person name="Kono N."/>
            <person name="Nakamura H."/>
            <person name="Ohtoshi R."/>
            <person name="Moran D.A.P."/>
            <person name="Shinohara A."/>
            <person name="Yoshida Y."/>
            <person name="Fujiwara M."/>
            <person name="Mori M."/>
            <person name="Tomita M."/>
            <person name="Arakawa K."/>
        </authorList>
    </citation>
    <scope>NUCLEOTIDE SEQUENCE [LARGE SCALE GENOMIC DNA]</scope>
</reference>
<evidence type="ECO:0000313" key="1">
    <source>
        <dbReference type="EMBL" id="GBO36539.1"/>
    </source>
</evidence>
<dbReference type="AlphaFoldDB" id="A0A4Y2WH79"/>